<dbReference type="Gene3D" id="1.20.144.10">
    <property type="entry name" value="Phosphatidic acid phosphatase type 2/haloperoxidase"/>
    <property type="match status" value="1"/>
</dbReference>
<dbReference type="InterPro" id="IPR020084">
    <property type="entry name" value="NUDIX_hydrolase_CS"/>
</dbReference>
<dbReference type="Proteomes" id="UP000013526">
    <property type="component" value="Unassembled WGS sequence"/>
</dbReference>
<evidence type="ECO:0000313" key="10">
    <source>
        <dbReference type="Proteomes" id="UP000013526"/>
    </source>
</evidence>
<evidence type="ECO:0000259" key="8">
    <source>
        <dbReference type="PROSITE" id="PS51462"/>
    </source>
</evidence>
<dbReference type="CDD" id="cd01610">
    <property type="entry name" value="PAP2_like"/>
    <property type="match status" value="1"/>
</dbReference>
<keyword evidence="7" id="KW-0472">Membrane</keyword>
<keyword evidence="7" id="KW-1133">Transmembrane helix</keyword>
<dbReference type="Pfam" id="PF01569">
    <property type="entry name" value="PAP2"/>
    <property type="match status" value="1"/>
</dbReference>
<feature type="transmembrane region" description="Helical" evidence="7">
    <location>
        <begin position="152"/>
        <end position="176"/>
    </location>
</feature>
<keyword evidence="7" id="KW-0812">Transmembrane</keyword>
<feature type="domain" description="Nudix hydrolase" evidence="8">
    <location>
        <begin position="1"/>
        <end position="113"/>
    </location>
</feature>
<evidence type="ECO:0000256" key="1">
    <source>
        <dbReference type="ARBA" id="ARBA00001946"/>
    </source>
</evidence>
<feature type="compositionally biased region" description="Basic residues" evidence="6">
    <location>
        <begin position="319"/>
        <end position="330"/>
    </location>
</feature>
<dbReference type="GO" id="GO:0050380">
    <property type="term" value="F:undecaprenyl-diphosphatase activity"/>
    <property type="evidence" value="ECO:0007669"/>
    <property type="project" value="UniProtKB-EC"/>
</dbReference>
<evidence type="ECO:0000256" key="4">
    <source>
        <dbReference type="ARBA" id="ARBA00032707"/>
    </source>
</evidence>
<dbReference type="AlphaFoldDB" id="R1F7J0"/>
<dbReference type="Pfam" id="PF00293">
    <property type="entry name" value="NUDIX"/>
    <property type="match status" value="1"/>
</dbReference>
<feature type="transmembrane region" description="Helical" evidence="7">
    <location>
        <begin position="215"/>
        <end position="238"/>
    </location>
</feature>
<feature type="transmembrane region" description="Helical" evidence="7">
    <location>
        <begin position="250"/>
        <end position="276"/>
    </location>
</feature>
<keyword evidence="10" id="KW-1185">Reference proteome</keyword>
<dbReference type="InterPro" id="IPR000086">
    <property type="entry name" value="NUDIX_hydrolase_dom"/>
</dbReference>
<dbReference type="PROSITE" id="PS51462">
    <property type="entry name" value="NUDIX"/>
    <property type="match status" value="1"/>
</dbReference>
<dbReference type="PANTHER" id="PTHR14969:SF13">
    <property type="entry name" value="AT30094P"/>
    <property type="match status" value="1"/>
</dbReference>
<comment type="cofactor">
    <cofactor evidence="1">
        <name>Mg(2+)</name>
        <dbReference type="ChEBI" id="CHEBI:18420"/>
    </cofactor>
</comment>
<feature type="region of interest" description="Disordered" evidence="6">
    <location>
        <begin position="319"/>
        <end position="350"/>
    </location>
</feature>
<evidence type="ECO:0000256" key="5">
    <source>
        <dbReference type="ARBA" id="ARBA00047594"/>
    </source>
</evidence>
<comment type="caution">
    <text evidence="9">The sequence shown here is derived from an EMBL/GenBank/DDBJ whole genome shotgun (WGS) entry which is preliminary data.</text>
</comment>
<accession>R1F7J0</accession>
<dbReference type="SUPFAM" id="SSF48317">
    <property type="entry name" value="Acid phosphatase/Vanadium-dependent haloperoxidase"/>
    <property type="match status" value="1"/>
</dbReference>
<evidence type="ECO:0000256" key="3">
    <source>
        <dbReference type="ARBA" id="ARBA00022801"/>
    </source>
</evidence>
<keyword evidence="3" id="KW-0378">Hydrolase</keyword>
<dbReference type="Gene3D" id="3.90.79.10">
    <property type="entry name" value="Nucleoside Triphosphate Pyrophosphohydrolase"/>
    <property type="match status" value="1"/>
</dbReference>
<dbReference type="InterPro" id="IPR036938">
    <property type="entry name" value="PAP2/HPO_sf"/>
</dbReference>
<dbReference type="InterPro" id="IPR000326">
    <property type="entry name" value="PAP2/HPO"/>
</dbReference>
<evidence type="ECO:0000256" key="2">
    <source>
        <dbReference type="ARBA" id="ARBA00012374"/>
    </source>
</evidence>
<protein>
    <recommendedName>
        <fullName evidence="2">undecaprenyl-diphosphate phosphatase</fullName>
        <ecNumber evidence="2">3.6.1.27</ecNumber>
    </recommendedName>
    <alternativeName>
        <fullName evidence="4">Undecaprenyl pyrophosphate phosphatase</fullName>
    </alternativeName>
</protein>
<dbReference type="InterPro" id="IPR015797">
    <property type="entry name" value="NUDIX_hydrolase-like_dom_sf"/>
</dbReference>
<dbReference type="EMBL" id="AQGQ01000032">
    <property type="protein sequence ID" value="EOD55758.1"/>
    <property type="molecule type" value="Genomic_DNA"/>
</dbReference>
<evidence type="ECO:0000256" key="7">
    <source>
        <dbReference type="SAM" id="Phobius"/>
    </source>
</evidence>
<organism evidence="9 10">
    <name type="scientific">Aeromonas molluscorum 848</name>
    <dbReference type="NCBI Taxonomy" id="1268236"/>
    <lineage>
        <taxon>Bacteria</taxon>
        <taxon>Pseudomonadati</taxon>
        <taxon>Pseudomonadota</taxon>
        <taxon>Gammaproteobacteria</taxon>
        <taxon>Aeromonadales</taxon>
        <taxon>Aeromonadaceae</taxon>
        <taxon>Aeromonas</taxon>
    </lineage>
</organism>
<dbReference type="SUPFAM" id="SSF55811">
    <property type="entry name" value="Nudix"/>
    <property type="match status" value="1"/>
</dbReference>
<reference evidence="9 10" key="1">
    <citation type="journal article" date="2013" name="Genome Announc.">
        <title>Draft Genome Sequence of Aeromonas molluscorum Strain 848TT, Isolated from Bivalve Molluscs.</title>
        <authorList>
            <person name="Spataro N."/>
            <person name="Farfan M."/>
            <person name="Albarral V."/>
            <person name="Sanglas A."/>
            <person name="Loren J.G."/>
            <person name="Fuste M.C."/>
            <person name="Bosch E."/>
        </authorList>
    </citation>
    <scope>NUCLEOTIDE SEQUENCE [LARGE SCALE GENOMIC DNA]</scope>
    <source>
        <strain evidence="9 10">848</strain>
    </source>
</reference>
<sequence>MQDRVSSRYGLTGGYIDAGETPVQTALRELFEETGLEGRIIASLGRWQSAELFACQTLTPIVAQLGTGAVSLLHAPNKDGEVLSALLVPPSALPHVLRRFPDQLDWLLPHLAQIPDSEVRWQTDFSAEANALHRQELPLIRQLQTALGPHNLWLQLANLSGSAPFLLLLVPLLLPLLGWHRVLQLLFAMLWLSLLVQLTKIGIGWPRPFNFQPELALRAVSGFGMPSGHSATAMLGWGLLLRWAWPKHRWLAWGLSLLLASATGLARVWLGVHFYLGRGGRPAARSLPAAAAPLAAAPGTAPAALATPRQPGRCRCRRTAIPSPRRHRHRQSDAAAWQQDPGQPGTPPPLAHRLCRTGRLPAAGAAQRQSAVIDHQFPVDPERARDTLWTLGTLVEPWPLVAYLPDRRPQSGFNPTQGTQ</sequence>
<name>R1F7J0_9GAMM</name>
<comment type="catalytic activity">
    <reaction evidence="5">
        <text>di-trans,octa-cis-undecaprenyl diphosphate + H2O = di-trans,octa-cis-undecaprenyl phosphate + phosphate + H(+)</text>
        <dbReference type="Rhea" id="RHEA:28094"/>
        <dbReference type="ChEBI" id="CHEBI:15377"/>
        <dbReference type="ChEBI" id="CHEBI:15378"/>
        <dbReference type="ChEBI" id="CHEBI:43474"/>
        <dbReference type="ChEBI" id="CHEBI:58405"/>
        <dbReference type="ChEBI" id="CHEBI:60392"/>
        <dbReference type="EC" id="3.6.1.27"/>
    </reaction>
</comment>
<evidence type="ECO:0000313" key="9">
    <source>
        <dbReference type="EMBL" id="EOD55758.1"/>
    </source>
</evidence>
<proteinExistence type="predicted"/>
<dbReference type="EC" id="3.6.1.27" evidence="2"/>
<evidence type="ECO:0000256" key="6">
    <source>
        <dbReference type="SAM" id="MobiDB-lite"/>
    </source>
</evidence>
<feature type="transmembrane region" description="Helical" evidence="7">
    <location>
        <begin position="182"/>
        <end position="203"/>
    </location>
</feature>
<dbReference type="PATRIC" id="fig|1268236.3.peg.1458"/>
<dbReference type="PROSITE" id="PS00893">
    <property type="entry name" value="NUDIX_BOX"/>
    <property type="match status" value="1"/>
</dbReference>
<gene>
    <name evidence="9" type="ORF">G113_07338</name>
</gene>
<dbReference type="PANTHER" id="PTHR14969">
    <property type="entry name" value="SPHINGOSINE-1-PHOSPHATE PHOSPHOHYDROLASE"/>
    <property type="match status" value="1"/>
</dbReference>